<dbReference type="PANTHER" id="PTHR36091">
    <property type="entry name" value="ALTERED INHERITANCE OF MITOCHONDRIA PROTEIN 9, MITOCHONDRIAL"/>
    <property type="match status" value="1"/>
</dbReference>
<dbReference type="RefSeq" id="XP_025495196.1">
    <property type="nucleotide sequence ID" value="XM_025638463.1"/>
</dbReference>
<protein>
    <recommendedName>
        <fullName evidence="2">Aminoglycoside phosphotransferase domain-containing protein</fullName>
    </recommendedName>
</protein>
<feature type="domain" description="Aminoglycoside phosphotransferase" evidence="2">
    <location>
        <begin position="70"/>
        <end position="336"/>
    </location>
</feature>
<dbReference type="SUPFAM" id="SSF56112">
    <property type="entry name" value="Protein kinase-like (PK-like)"/>
    <property type="match status" value="1"/>
</dbReference>
<dbReference type="AlphaFoldDB" id="A0A319CGN1"/>
<keyword evidence="4" id="KW-1185">Reference proteome</keyword>
<dbReference type="GO" id="GO:0005739">
    <property type="term" value="C:mitochondrion"/>
    <property type="evidence" value="ECO:0007669"/>
    <property type="project" value="TreeGrafter"/>
</dbReference>
<dbReference type="InterPro" id="IPR011009">
    <property type="entry name" value="Kinase-like_dom_sf"/>
</dbReference>
<name>A0A319CGN1_9EURO</name>
<gene>
    <name evidence="3" type="ORF">BO82DRAFT_389612</name>
</gene>
<accession>A0A319CGN1</accession>
<reference evidence="3 4" key="1">
    <citation type="submission" date="2016-12" db="EMBL/GenBank/DDBJ databases">
        <title>The genomes of Aspergillus section Nigri reveals drivers in fungal speciation.</title>
        <authorList>
            <consortium name="DOE Joint Genome Institute"/>
            <person name="Vesth T.C."/>
            <person name="Nybo J."/>
            <person name="Theobald S."/>
            <person name="Brandl J."/>
            <person name="Frisvad J.C."/>
            <person name="Nielsen K.F."/>
            <person name="Lyhne E.K."/>
            <person name="Kogle M.E."/>
            <person name="Kuo A."/>
            <person name="Riley R."/>
            <person name="Clum A."/>
            <person name="Nolan M."/>
            <person name="Lipzen A."/>
            <person name="Salamov A."/>
            <person name="Henrissat B."/>
            <person name="Wiebenga A."/>
            <person name="De Vries R.P."/>
            <person name="Grigoriev I.V."/>
            <person name="Mortensen U.H."/>
            <person name="Andersen M.R."/>
            <person name="Baker S.E."/>
        </authorList>
    </citation>
    <scope>NUCLEOTIDE SEQUENCE [LARGE SCALE GENOMIC DNA]</scope>
    <source>
        <strain evidence="3 4">CBS 121591</strain>
    </source>
</reference>
<dbReference type="InterPro" id="IPR051035">
    <property type="entry name" value="Mito_inheritance_9"/>
</dbReference>
<dbReference type="Pfam" id="PF01636">
    <property type="entry name" value="APH"/>
    <property type="match status" value="1"/>
</dbReference>
<organism evidence="3 4">
    <name type="scientific">Aspergillus uvarum CBS 121591</name>
    <dbReference type="NCBI Taxonomy" id="1448315"/>
    <lineage>
        <taxon>Eukaryota</taxon>
        <taxon>Fungi</taxon>
        <taxon>Dikarya</taxon>
        <taxon>Ascomycota</taxon>
        <taxon>Pezizomycotina</taxon>
        <taxon>Eurotiomycetes</taxon>
        <taxon>Eurotiomycetidae</taxon>
        <taxon>Eurotiales</taxon>
        <taxon>Aspergillaceae</taxon>
        <taxon>Aspergillus</taxon>
        <taxon>Aspergillus subgen. Circumdati</taxon>
    </lineage>
</organism>
<evidence type="ECO:0000313" key="3">
    <source>
        <dbReference type="EMBL" id="PYH84996.1"/>
    </source>
</evidence>
<evidence type="ECO:0000259" key="2">
    <source>
        <dbReference type="Pfam" id="PF01636"/>
    </source>
</evidence>
<feature type="region of interest" description="Disordered" evidence="1">
    <location>
        <begin position="529"/>
        <end position="551"/>
    </location>
</feature>
<dbReference type="Gene3D" id="3.30.200.20">
    <property type="entry name" value="Phosphorylase Kinase, domain 1"/>
    <property type="match status" value="1"/>
</dbReference>
<dbReference type="EMBL" id="KZ821681">
    <property type="protein sequence ID" value="PYH84996.1"/>
    <property type="molecule type" value="Genomic_DNA"/>
</dbReference>
<sequence>MHTSRKSSEWGQCVIDKENCDAEDLHNYSAQRWMWNEAQQLQSRYRAFDLDALIHVAEQAAGNNAVCANISKLPEGNFNKAFLVTMRNGSELVVKIPNPNAGPTHYTTASEVATMRYARENLQIPVPKVLMYCSRAGNSKLGAEYIVMEKAPGVELSRVWDTLKPRDKLSIVKQIGSITSRVSSGRFPSHGSLYLREDIAESETIAFDNTFAIGPTTGRAWFDDERAEVDVPRGPWPCTKDTIHALVQRELACIYQLPSFPRDHQQGIFNGPGGYHPRMETKLSVLQDFLRIHQHLLPKDEALNNGIIWHNDLHLDNVFVNQDHPTKITSIIDWQAVPIYPMFLIAHHPSLIEYDGPKPERFVQPQLPEDFHDLNPADKKAAGELYLAQTLWLYYETQVYKEAPDLLHAFKYHETVQSDLLGLVGSVFDDGESHVQKLLATVATDEVWKQLVGVDGHGDPRVACPLSYTERDLGRQAEDYARWERDVERKARVIEELGVYPGWNGAVPPGDYEEMARRLEMAKKRFLDRESRTPEERSMWEKAWPFEDKAE</sequence>
<evidence type="ECO:0000313" key="4">
    <source>
        <dbReference type="Proteomes" id="UP000248340"/>
    </source>
</evidence>
<dbReference type="Gene3D" id="3.90.1200.10">
    <property type="match status" value="1"/>
</dbReference>
<dbReference type="PANTHER" id="PTHR36091:SF2">
    <property type="entry name" value="AMINOGLYCOSIDE PHOSPHOTRANSFERASE DOMAIN-CONTAINING PROTEIN"/>
    <property type="match status" value="1"/>
</dbReference>
<dbReference type="InterPro" id="IPR002575">
    <property type="entry name" value="Aminoglycoside_PTrfase"/>
</dbReference>
<dbReference type="VEuPathDB" id="FungiDB:BO82DRAFT_389612"/>
<dbReference type="Proteomes" id="UP000248340">
    <property type="component" value="Unassembled WGS sequence"/>
</dbReference>
<evidence type="ECO:0000256" key="1">
    <source>
        <dbReference type="SAM" id="MobiDB-lite"/>
    </source>
</evidence>
<proteinExistence type="predicted"/>
<dbReference type="GeneID" id="37141205"/>
<dbReference type="OrthoDB" id="2831558at2759"/>